<dbReference type="InParanoid" id="A0A1D3CXI5"/>
<keyword evidence="4" id="KW-1185">Reference proteome</keyword>
<sequence length="121" mass="13294">MRILKSLCLFGSAAAGLVAYSAQTPFLRDIPGNPESDGKRNEGNGELPSLERHIGFPVGSLGYILQQRMVKRRRKEKEGKAEELASLRLEALVERLIENAARETAENHDKSEPPSTITGHA</sequence>
<feature type="chain" id="PRO_5012158792" evidence="2">
    <location>
        <begin position="16"/>
        <end position="121"/>
    </location>
</feature>
<reference evidence="3 4" key="1">
    <citation type="journal article" date="2016" name="BMC Genomics">
        <title>Comparative genomics reveals Cyclospora cayetanensis possesses coccidia-like metabolism and invasion components but unique surface antigens.</title>
        <authorList>
            <person name="Liu S."/>
            <person name="Wang L."/>
            <person name="Zheng H."/>
            <person name="Xu Z."/>
            <person name="Roellig D.M."/>
            <person name="Li N."/>
            <person name="Frace M.A."/>
            <person name="Tang K."/>
            <person name="Arrowood M.J."/>
            <person name="Moss D.M."/>
            <person name="Zhang L."/>
            <person name="Feng Y."/>
            <person name="Xiao L."/>
        </authorList>
    </citation>
    <scope>NUCLEOTIDE SEQUENCE [LARGE SCALE GENOMIC DNA]</scope>
    <source>
        <strain evidence="3 4">CHN_HEN01</strain>
    </source>
</reference>
<evidence type="ECO:0000256" key="1">
    <source>
        <dbReference type="SAM" id="MobiDB-lite"/>
    </source>
</evidence>
<feature type="region of interest" description="Disordered" evidence="1">
    <location>
        <begin position="100"/>
        <end position="121"/>
    </location>
</feature>
<organism evidence="3 4">
    <name type="scientific">Cyclospora cayetanensis</name>
    <dbReference type="NCBI Taxonomy" id="88456"/>
    <lineage>
        <taxon>Eukaryota</taxon>
        <taxon>Sar</taxon>
        <taxon>Alveolata</taxon>
        <taxon>Apicomplexa</taxon>
        <taxon>Conoidasida</taxon>
        <taxon>Coccidia</taxon>
        <taxon>Eucoccidiorida</taxon>
        <taxon>Eimeriorina</taxon>
        <taxon>Eimeriidae</taxon>
        <taxon>Cyclospora</taxon>
    </lineage>
</organism>
<feature type="region of interest" description="Disordered" evidence="1">
    <location>
        <begin position="28"/>
        <end position="53"/>
    </location>
</feature>
<gene>
    <name evidence="3" type="ORF">cyc_05434</name>
</gene>
<feature type="compositionally biased region" description="Basic and acidic residues" evidence="1">
    <location>
        <begin position="36"/>
        <end position="53"/>
    </location>
</feature>
<dbReference type="AlphaFoldDB" id="A0A1D3CXI5"/>
<feature type="compositionally biased region" description="Basic and acidic residues" evidence="1">
    <location>
        <begin position="100"/>
        <end position="112"/>
    </location>
</feature>
<dbReference type="Proteomes" id="UP000095192">
    <property type="component" value="Unassembled WGS sequence"/>
</dbReference>
<evidence type="ECO:0000256" key="2">
    <source>
        <dbReference type="SAM" id="SignalP"/>
    </source>
</evidence>
<proteinExistence type="predicted"/>
<feature type="signal peptide" evidence="2">
    <location>
        <begin position="1"/>
        <end position="15"/>
    </location>
</feature>
<dbReference type="VEuPathDB" id="ToxoDB:cyc_05434"/>
<name>A0A1D3CXI5_9EIME</name>
<evidence type="ECO:0000313" key="3">
    <source>
        <dbReference type="EMBL" id="OEH75899.1"/>
    </source>
</evidence>
<evidence type="ECO:0000313" key="4">
    <source>
        <dbReference type="Proteomes" id="UP000095192"/>
    </source>
</evidence>
<protein>
    <submittedName>
        <fullName evidence="3">Uncharacterized protein</fullName>
    </submittedName>
</protein>
<accession>A0A1D3CXI5</accession>
<keyword evidence="2" id="KW-0732">Signal</keyword>
<dbReference type="EMBL" id="JROU02001594">
    <property type="protein sequence ID" value="OEH75899.1"/>
    <property type="molecule type" value="Genomic_DNA"/>
</dbReference>
<comment type="caution">
    <text evidence="3">The sequence shown here is derived from an EMBL/GenBank/DDBJ whole genome shotgun (WGS) entry which is preliminary data.</text>
</comment>